<dbReference type="AlphaFoldDB" id="A0A1V6PE14"/>
<dbReference type="InterPro" id="IPR008949">
    <property type="entry name" value="Isoprenoid_synthase_dom_sf"/>
</dbReference>
<reference evidence="2" key="1">
    <citation type="journal article" date="2017" name="Nat. Microbiol.">
        <title>Global analysis of biosynthetic gene clusters reveals vast potential of secondary metabolite production in Penicillium species.</title>
        <authorList>
            <person name="Nielsen J.C."/>
            <person name="Grijseels S."/>
            <person name="Prigent S."/>
            <person name="Ji B."/>
            <person name="Dainat J."/>
            <person name="Nielsen K.F."/>
            <person name="Frisvad J.C."/>
            <person name="Workman M."/>
            <person name="Nielsen J."/>
        </authorList>
    </citation>
    <scope>NUCLEOTIDE SEQUENCE [LARGE SCALE GENOMIC DNA]</scope>
    <source>
        <strain evidence="2">IBT 31811</strain>
    </source>
</reference>
<dbReference type="STRING" id="416450.A0A1V6PE14"/>
<evidence type="ECO:0000313" key="2">
    <source>
        <dbReference type="Proteomes" id="UP000191672"/>
    </source>
</evidence>
<organism evidence="1 2">
    <name type="scientific">Penicillium antarcticum</name>
    <dbReference type="NCBI Taxonomy" id="416450"/>
    <lineage>
        <taxon>Eukaryota</taxon>
        <taxon>Fungi</taxon>
        <taxon>Dikarya</taxon>
        <taxon>Ascomycota</taxon>
        <taxon>Pezizomycotina</taxon>
        <taxon>Eurotiomycetes</taxon>
        <taxon>Eurotiomycetidae</taxon>
        <taxon>Eurotiales</taxon>
        <taxon>Aspergillaceae</taxon>
        <taxon>Penicillium</taxon>
    </lineage>
</organism>
<protein>
    <recommendedName>
        <fullName evidence="3">Terpene synthase</fullName>
    </recommendedName>
</protein>
<dbReference type="Proteomes" id="UP000191672">
    <property type="component" value="Unassembled WGS sequence"/>
</dbReference>
<dbReference type="Gene3D" id="1.10.600.10">
    <property type="entry name" value="Farnesyl Diphosphate Synthase"/>
    <property type="match status" value="1"/>
</dbReference>
<accession>A0A1V6PE14</accession>
<keyword evidence="2" id="KW-1185">Reference proteome</keyword>
<comment type="caution">
    <text evidence="1">The sequence shown here is derived from an EMBL/GenBank/DDBJ whole genome shotgun (WGS) entry which is preliminary data.</text>
</comment>
<gene>
    <name evidence="1" type="ORF">PENANT_c162G01204</name>
</gene>
<dbReference type="Pfam" id="PF19086">
    <property type="entry name" value="Terpene_syn_C_2"/>
    <property type="match status" value="1"/>
</dbReference>
<evidence type="ECO:0000313" key="1">
    <source>
        <dbReference type="EMBL" id="OQD74997.1"/>
    </source>
</evidence>
<dbReference type="EMBL" id="MDYN01000162">
    <property type="protein sequence ID" value="OQD74997.1"/>
    <property type="molecule type" value="Genomic_DNA"/>
</dbReference>
<dbReference type="SUPFAM" id="SSF48576">
    <property type="entry name" value="Terpenoid synthases"/>
    <property type="match status" value="1"/>
</dbReference>
<sequence>MSVSPSSLVRQLIGRCIGQQIKIPFLSKLFPGWHARFNHNDDAGIQYDLDQFQQVWIKSPVALERNRRTDSVFFARSVFPEAATEDLKIAVIWISWLYFWDDALDFNELDRTLDQISSYREEILLCIQHSLLPGDQKEDVDPVHIAPNCPAAQAWYKIGVQIRRKVTAASSQKFMHDCLREYVTATIELQMHCDNFEIMDIDSYLAIRMKTSGVYPTISMYLYRPQRFFPEITNANRTAKASGHIDNIIPLLMHHYGLSAQGAVNEAVRIIKDSFAGFHCFEAEIIALGKEHDITREVSAFLKGCIDLCMGAIQWTC</sequence>
<proteinExistence type="predicted"/>
<evidence type="ECO:0008006" key="3">
    <source>
        <dbReference type="Google" id="ProtNLM"/>
    </source>
</evidence>
<name>A0A1V6PE14_9EURO</name>